<name>A0A0C9X2L3_9AGAR</name>
<dbReference type="EMBL" id="KN838957">
    <property type="protein sequence ID" value="KIJ91881.1"/>
    <property type="molecule type" value="Genomic_DNA"/>
</dbReference>
<dbReference type="Proteomes" id="UP000054477">
    <property type="component" value="Unassembled WGS sequence"/>
</dbReference>
<evidence type="ECO:0000313" key="2">
    <source>
        <dbReference type="EMBL" id="KIJ91881.1"/>
    </source>
</evidence>
<evidence type="ECO:0000256" key="1">
    <source>
        <dbReference type="SAM" id="MobiDB-lite"/>
    </source>
</evidence>
<sequence length="90" mass="10710">MGTWGGNSSFPLTNASLPRRARSRMRYRSERFRPPREGFLRRFISSFVDLEVMDRVWGVRRIKDSSGQGSGEWGEFGFLGWGRWKHDWRR</sequence>
<feature type="region of interest" description="Disordered" evidence="1">
    <location>
        <begin position="1"/>
        <end position="24"/>
    </location>
</feature>
<keyword evidence="3" id="KW-1185">Reference proteome</keyword>
<dbReference type="HOGENOM" id="CLU_2441212_0_0_1"/>
<proteinExistence type="predicted"/>
<accession>A0A0C9X2L3</accession>
<feature type="compositionally biased region" description="Polar residues" evidence="1">
    <location>
        <begin position="1"/>
        <end position="15"/>
    </location>
</feature>
<organism evidence="2 3">
    <name type="scientific">Laccaria amethystina LaAM-08-1</name>
    <dbReference type="NCBI Taxonomy" id="1095629"/>
    <lineage>
        <taxon>Eukaryota</taxon>
        <taxon>Fungi</taxon>
        <taxon>Dikarya</taxon>
        <taxon>Basidiomycota</taxon>
        <taxon>Agaricomycotina</taxon>
        <taxon>Agaricomycetes</taxon>
        <taxon>Agaricomycetidae</taxon>
        <taxon>Agaricales</taxon>
        <taxon>Agaricineae</taxon>
        <taxon>Hydnangiaceae</taxon>
        <taxon>Laccaria</taxon>
    </lineage>
</organism>
<protein>
    <submittedName>
        <fullName evidence="2">Uncharacterized protein</fullName>
    </submittedName>
</protein>
<dbReference type="AlphaFoldDB" id="A0A0C9X2L3"/>
<reference evidence="2 3" key="1">
    <citation type="submission" date="2014-04" db="EMBL/GenBank/DDBJ databases">
        <authorList>
            <consortium name="DOE Joint Genome Institute"/>
            <person name="Kuo A."/>
            <person name="Kohler A."/>
            <person name="Nagy L.G."/>
            <person name="Floudas D."/>
            <person name="Copeland A."/>
            <person name="Barry K.W."/>
            <person name="Cichocki N."/>
            <person name="Veneault-Fourrey C."/>
            <person name="LaButti K."/>
            <person name="Lindquist E.A."/>
            <person name="Lipzen A."/>
            <person name="Lundell T."/>
            <person name="Morin E."/>
            <person name="Murat C."/>
            <person name="Sun H."/>
            <person name="Tunlid A."/>
            <person name="Henrissat B."/>
            <person name="Grigoriev I.V."/>
            <person name="Hibbett D.S."/>
            <person name="Martin F."/>
            <person name="Nordberg H.P."/>
            <person name="Cantor M.N."/>
            <person name="Hua S.X."/>
        </authorList>
    </citation>
    <scope>NUCLEOTIDE SEQUENCE [LARGE SCALE GENOMIC DNA]</scope>
    <source>
        <strain evidence="2 3">LaAM-08-1</strain>
    </source>
</reference>
<gene>
    <name evidence="2" type="ORF">K443DRAFT_467173</name>
</gene>
<evidence type="ECO:0000313" key="3">
    <source>
        <dbReference type="Proteomes" id="UP000054477"/>
    </source>
</evidence>
<reference evidence="3" key="2">
    <citation type="submission" date="2015-01" db="EMBL/GenBank/DDBJ databases">
        <title>Evolutionary Origins and Diversification of the Mycorrhizal Mutualists.</title>
        <authorList>
            <consortium name="DOE Joint Genome Institute"/>
            <consortium name="Mycorrhizal Genomics Consortium"/>
            <person name="Kohler A."/>
            <person name="Kuo A."/>
            <person name="Nagy L.G."/>
            <person name="Floudas D."/>
            <person name="Copeland A."/>
            <person name="Barry K.W."/>
            <person name="Cichocki N."/>
            <person name="Veneault-Fourrey C."/>
            <person name="LaButti K."/>
            <person name="Lindquist E.A."/>
            <person name="Lipzen A."/>
            <person name="Lundell T."/>
            <person name="Morin E."/>
            <person name="Murat C."/>
            <person name="Riley R."/>
            <person name="Ohm R."/>
            <person name="Sun H."/>
            <person name="Tunlid A."/>
            <person name="Henrissat B."/>
            <person name="Grigoriev I.V."/>
            <person name="Hibbett D.S."/>
            <person name="Martin F."/>
        </authorList>
    </citation>
    <scope>NUCLEOTIDE SEQUENCE [LARGE SCALE GENOMIC DNA]</scope>
    <source>
        <strain evidence="3">LaAM-08-1</strain>
    </source>
</reference>